<feature type="compositionally biased region" description="Basic and acidic residues" evidence="1">
    <location>
        <begin position="401"/>
        <end position="411"/>
    </location>
</feature>
<dbReference type="Proteomes" id="UP000326565">
    <property type="component" value="Unassembled WGS sequence"/>
</dbReference>
<dbReference type="InterPro" id="IPR015943">
    <property type="entry name" value="WD40/YVTN_repeat-like_dom_sf"/>
</dbReference>
<feature type="region of interest" description="Disordered" evidence="1">
    <location>
        <begin position="367"/>
        <end position="462"/>
    </location>
</feature>
<feature type="compositionally biased region" description="Polar residues" evidence="1">
    <location>
        <begin position="429"/>
        <end position="462"/>
    </location>
</feature>
<name>A0A5N5WY72_9EURO</name>
<dbReference type="SMART" id="SM00320">
    <property type="entry name" value="WD40"/>
    <property type="match status" value="2"/>
</dbReference>
<feature type="compositionally biased region" description="Basic residues" evidence="1">
    <location>
        <begin position="370"/>
        <end position="379"/>
    </location>
</feature>
<evidence type="ECO:0000313" key="4">
    <source>
        <dbReference type="Proteomes" id="UP000326565"/>
    </source>
</evidence>
<dbReference type="Gene3D" id="2.130.10.10">
    <property type="entry name" value="YVTN repeat-like/Quinoprotein amine dehydrogenase"/>
    <property type="match status" value="1"/>
</dbReference>
<gene>
    <name evidence="3" type="ORF">BDV29DRAFT_191704</name>
</gene>
<feature type="region of interest" description="Disordered" evidence="1">
    <location>
        <begin position="477"/>
        <end position="563"/>
    </location>
</feature>
<dbReference type="PANTHER" id="PTHR43991">
    <property type="entry name" value="WD REPEAT PROTEIN (AFU_ORTHOLOGUE AFUA_8G05640)-RELATED"/>
    <property type="match status" value="1"/>
</dbReference>
<dbReference type="SUPFAM" id="SSF50978">
    <property type="entry name" value="WD40 repeat-like"/>
    <property type="match status" value="1"/>
</dbReference>
<evidence type="ECO:0000256" key="1">
    <source>
        <dbReference type="SAM" id="MobiDB-lite"/>
    </source>
</evidence>
<dbReference type="Pfam" id="PF10313">
    <property type="entry name" value="DUF2415"/>
    <property type="match status" value="1"/>
</dbReference>
<proteinExistence type="predicted"/>
<evidence type="ECO:0000259" key="2">
    <source>
        <dbReference type="Pfam" id="PF10313"/>
    </source>
</evidence>
<dbReference type="InterPro" id="IPR036322">
    <property type="entry name" value="WD40_repeat_dom_sf"/>
</dbReference>
<dbReference type="EMBL" id="ML732226">
    <property type="protein sequence ID" value="KAB8073451.1"/>
    <property type="molecule type" value="Genomic_DNA"/>
</dbReference>
<sequence>MMTDSALSCHSTESLILPKKRRFFPFKIPNLSVHQQLRNYISTADPDRIYVVVDRVIYSIHISSRKRETLAVIPFEPKCLSAGYGWIGVGGSDNVLKVLNHPACMNYATVSPDSSILAAVGDETRAYFYDITRDFDTTVLAESGEKLTGWNWDPLRSIEMDIGTRIDDGCCFTIAFSQYSRLCAIGSQSGVITVFDVDILRDITHEPNEKSSIMCRFDSSRLACNGGAVRCMAFAPEPWDLLVWLEDKGRAGIADVRQGFMRRQVLHLDKDDPEIEEVRTDPILDDSVGLGFEVDSRFSPESGADAGQRAVLSSFETPPNEPGGEVSDNPPLRDTLLQDLTERERLIVEFLNTARWTSRLEEGLTERRARANAHPHPAPRLRFQGSTDVSNRTSRPTSPLRHGDSLHDLSREGSSAQPGSRDRRHNTRRQASVILSQGNAEPNNRTPETGGSNIDPQPSITLSWTASPSEIQSLVPDNRQRAADLSSSDQSSSSGNEAGVVSRSYGTLGRPSANFDYSSAVVDSTPRSRDHQRSRSGHRHAERQEHAANIRHEPSRLSNTELRTNVAAERLRRQRQIVNEAHSRNQPRNRQQILGIDNTRSPRWIRSILNELPDRSLGVGHRDQEPGSTAGIGWGADGRSLYIATVDGIFEYQINIGDRKTFPVVNYR</sequence>
<organism evidence="3 4">
    <name type="scientific">Aspergillus leporis</name>
    <dbReference type="NCBI Taxonomy" id="41062"/>
    <lineage>
        <taxon>Eukaryota</taxon>
        <taxon>Fungi</taxon>
        <taxon>Dikarya</taxon>
        <taxon>Ascomycota</taxon>
        <taxon>Pezizomycotina</taxon>
        <taxon>Eurotiomycetes</taxon>
        <taxon>Eurotiomycetidae</taxon>
        <taxon>Eurotiales</taxon>
        <taxon>Aspergillaceae</taxon>
        <taxon>Aspergillus</taxon>
        <taxon>Aspergillus subgen. Circumdati</taxon>
    </lineage>
</organism>
<protein>
    <recommendedName>
        <fullName evidence="2">DUF2415 domain-containing protein</fullName>
    </recommendedName>
</protein>
<feature type="domain" description="DUF2415" evidence="2">
    <location>
        <begin position="227"/>
        <end position="267"/>
    </location>
</feature>
<evidence type="ECO:0000313" key="3">
    <source>
        <dbReference type="EMBL" id="KAB8073451.1"/>
    </source>
</evidence>
<reference evidence="3 4" key="1">
    <citation type="submission" date="2019-04" db="EMBL/GenBank/DDBJ databases">
        <title>Friends and foes A comparative genomics study of 23 Aspergillus species from section Flavi.</title>
        <authorList>
            <consortium name="DOE Joint Genome Institute"/>
            <person name="Kjaerbolling I."/>
            <person name="Vesth T."/>
            <person name="Frisvad J.C."/>
            <person name="Nybo J.L."/>
            <person name="Theobald S."/>
            <person name="Kildgaard S."/>
            <person name="Isbrandt T."/>
            <person name="Kuo A."/>
            <person name="Sato A."/>
            <person name="Lyhne E.K."/>
            <person name="Kogle M.E."/>
            <person name="Wiebenga A."/>
            <person name="Kun R.S."/>
            <person name="Lubbers R.J."/>
            <person name="Makela M.R."/>
            <person name="Barry K."/>
            <person name="Chovatia M."/>
            <person name="Clum A."/>
            <person name="Daum C."/>
            <person name="Haridas S."/>
            <person name="He G."/>
            <person name="LaButti K."/>
            <person name="Lipzen A."/>
            <person name="Mondo S."/>
            <person name="Riley R."/>
            <person name="Salamov A."/>
            <person name="Simmons B.A."/>
            <person name="Magnuson J.K."/>
            <person name="Henrissat B."/>
            <person name="Mortensen U.H."/>
            <person name="Larsen T.O."/>
            <person name="Devries R.P."/>
            <person name="Grigoriev I.V."/>
            <person name="Machida M."/>
            <person name="Baker S.E."/>
            <person name="Andersen M.R."/>
        </authorList>
    </citation>
    <scope>NUCLEOTIDE SEQUENCE [LARGE SCALE GENOMIC DNA]</scope>
    <source>
        <strain evidence="3 4">CBS 151.66</strain>
    </source>
</reference>
<feature type="compositionally biased region" description="Polar residues" evidence="1">
    <location>
        <begin position="384"/>
        <end position="397"/>
    </location>
</feature>
<dbReference type="OrthoDB" id="418169at2759"/>
<dbReference type="InterPro" id="IPR019417">
    <property type="entry name" value="DUF2415"/>
</dbReference>
<accession>A0A5N5WY72</accession>
<dbReference type="AlphaFoldDB" id="A0A5N5WY72"/>
<feature type="compositionally biased region" description="Basic and acidic residues" evidence="1">
    <location>
        <begin position="542"/>
        <end position="555"/>
    </location>
</feature>
<dbReference type="InterPro" id="IPR001680">
    <property type="entry name" value="WD40_rpt"/>
</dbReference>
<dbReference type="PANTHER" id="PTHR43991:SF9">
    <property type="entry name" value="DUF2415 DOMAIN-CONTAINING PROTEIN"/>
    <property type="match status" value="1"/>
</dbReference>
<feature type="region of interest" description="Disordered" evidence="1">
    <location>
        <begin position="295"/>
        <end position="333"/>
    </location>
</feature>
<keyword evidence="4" id="KW-1185">Reference proteome</keyword>